<sequence>MLSSPETIVELSTGASLAGDSPLSCVRVEASPDLCGGVPSTEPVEVPMASPEGRTDPAKCLGDSGSPCNSGSPSRYPEDTAGPLPGTPLLTAPGRSAEAAHQSTPFGLNRFFLLGVYVLYTFVSARVLFGWPNLSSMLFRAGAFEWLCLGEDLVTDKRYICHAQDNAVQLLFTVGVAVAFCFSLGAGLLMDFKGPKVCACVGQLMNTTGWVLLGVASEQCQTYIPGVLCLALGADAGYLPCLNISNLFPRHEGLVIVTMSAAMSASFSIPTIMDTSWKNNPHQSFFSICMAYAGAGTGLCFVVALLLFPLRAYKSQEELSRLAGGVRASGAGLAMVDKHGIAAAGGGFDNSVQEEDCLVAPRSEANTRQSTGLRTEGQSGVGPAEEGAPSPVVVSLEVQEPSEQETPAVMIPFSKQLRSPYFYCFYIYWPLNALFYSFYMTSAENLFNASVNDLLGILGPVSMIPSIVLGKVADTWGVMSLVLFIISSGVFMYVFALTRVVPCYYISAVFSCLYVSNFSGQMYAYMGDTFKTTDFGKVVGLTSATGGLLSLLRIPLHDDLTVRIFKANYVYTCIIMLAISLICFCLALYLFFLKRKWPKAYLYPKERSRTSARVVHSP</sequence>
<evidence type="ECO:0000313" key="11">
    <source>
        <dbReference type="Proteomes" id="UP000221165"/>
    </source>
</evidence>
<dbReference type="GO" id="GO:0016020">
    <property type="term" value="C:membrane"/>
    <property type="evidence" value="ECO:0007669"/>
    <property type="project" value="UniProtKB-SubCell"/>
</dbReference>
<evidence type="ECO:0000256" key="6">
    <source>
        <dbReference type="ARBA" id="ARBA00022989"/>
    </source>
</evidence>
<reference evidence="10 11" key="1">
    <citation type="journal article" date="2017" name="Int. J. Parasitol.">
        <title>The genome of the protozoan parasite Cystoisospora suis and a reverse vaccinology approach to identify vaccine candidates.</title>
        <authorList>
            <person name="Palmieri N."/>
            <person name="Shrestha A."/>
            <person name="Ruttkowski B."/>
            <person name="Beck T."/>
            <person name="Vogl C."/>
            <person name="Tomley F."/>
            <person name="Blake D.P."/>
            <person name="Joachim A."/>
        </authorList>
    </citation>
    <scope>NUCLEOTIDE SEQUENCE [LARGE SCALE GENOMIC DNA]</scope>
    <source>
        <strain evidence="10 11">Wien I</strain>
    </source>
</reference>
<evidence type="ECO:0000256" key="5">
    <source>
        <dbReference type="ARBA" id="ARBA00022970"/>
    </source>
</evidence>
<keyword evidence="5" id="KW-0029">Amino-acid transport</keyword>
<keyword evidence="6 9" id="KW-1133">Transmembrane helix</keyword>
<feature type="transmembrane region" description="Helical" evidence="9">
    <location>
        <begin position="420"/>
        <end position="439"/>
    </location>
</feature>
<dbReference type="PANTHER" id="PTHR20772">
    <property type="entry name" value="PROTEIN FMP42"/>
    <property type="match status" value="1"/>
</dbReference>
<comment type="similarity">
    <text evidence="2">Belongs to the SLC43A transporter (TC 2.A.1.44) family.</text>
</comment>
<evidence type="ECO:0000256" key="4">
    <source>
        <dbReference type="ARBA" id="ARBA00022692"/>
    </source>
</evidence>
<dbReference type="PANTHER" id="PTHR20772:SF2">
    <property type="entry name" value="PROTEIN FMP42"/>
    <property type="match status" value="1"/>
</dbReference>
<evidence type="ECO:0000256" key="9">
    <source>
        <dbReference type="SAM" id="Phobius"/>
    </source>
</evidence>
<dbReference type="GeneID" id="94434694"/>
<comment type="subcellular location">
    <subcellularLocation>
        <location evidence="1">Membrane</location>
        <topology evidence="1">Multi-pass membrane protein</topology>
    </subcellularLocation>
</comment>
<feature type="transmembrane region" description="Helical" evidence="9">
    <location>
        <begin position="111"/>
        <end position="129"/>
    </location>
</feature>
<dbReference type="InterPro" id="IPR052599">
    <property type="entry name" value="SLC43A_AATransporter"/>
</dbReference>
<name>A0A2C6KEP5_9APIC</name>
<feature type="region of interest" description="Disordered" evidence="8">
    <location>
        <begin position="363"/>
        <end position="388"/>
    </location>
</feature>
<keyword evidence="4 9" id="KW-0812">Transmembrane</keyword>
<dbReference type="GO" id="GO:0006865">
    <property type="term" value="P:amino acid transport"/>
    <property type="evidence" value="ECO:0007669"/>
    <property type="project" value="UniProtKB-KW"/>
</dbReference>
<feature type="compositionally biased region" description="Low complexity" evidence="8">
    <location>
        <begin position="80"/>
        <end position="94"/>
    </location>
</feature>
<feature type="transmembrane region" description="Helical" evidence="9">
    <location>
        <begin position="476"/>
        <end position="498"/>
    </location>
</feature>
<keyword evidence="7 9" id="KW-0472">Membrane</keyword>
<evidence type="ECO:0000256" key="7">
    <source>
        <dbReference type="ARBA" id="ARBA00023136"/>
    </source>
</evidence>
<feature type="transmembrane region" description="Helical" evidence="9">
    <location>
        <begin position="285"/>
        <end position="308"/>
    </location>
</feature>
<proteinExistence type="inferred from homology"/>
<organism evidence="10 11">
    <name type="scientific">Cystoisospora suis</name>
    <dbReference type="NCBI Taxonomy" id="483139"/>
    <lineage>
        <taxon>Eukaryota</taxon>
        <taxon>Sar</taxon>
        <taxon>Alveolata</taxon>
        <taxon>Apicomplexa</taxon>
        <taxon>Conoidasida</taxon>
        <taxon>Coccidia</taxon>
        <taxon>Eucoccidiorida</taxon>
        <taxon>Eimeriorina</taxon>
        <taxon>Sarcocystidae</taxon>
        <taxon>Cystoisospora</taxon>
    </lineage>
</organism>
<dbReference type="Gene3D" id="1.20.1250.20">
    <property type="entry name" value="MFS general substrate transporter like domains"/>
    <property type="match status" value="1"/>
</dbReference>
<dbReference type="EMBL" id="MIGC01011191">
    <property type="protein sequence ID" value="PHJ14806.1"/>
    <property type="molecule type" value="Genomic_DNA"/>
</dbReference>
<evidence type="ECO:0000256" key="8">
    <source>
        <dbReference type="SAM" id="MobiDB-lite"/>
    </source>
</evidence>
<feature type="region of interest" description="Disordered" evidence="8">
    <location>
        <begin position="33"/>
        <end position="95"/>
    </location>
</feature>
<feature type="compositionally biased region" description="Polar residues" evidence="8">
    <location>
        <begin position="364"/>
        <end position="378"/>
    </location>
</feature>
<dbReference type="Proteomes" id="UP000221165">
    <property type="component" value="Unassembled WGS sequence"/>
</dbReference>
<evidence type="ECO:0000313" key="10">
    <source>
        <dbReference type="EMBL" id="PHJ14806.1"/>
    </source>
</evidence>
<evidence type="ECO:0000256" key="1">
    <source>
        <dbReference type="ARBA" id="ARBA00004141"/>
    </source>
</evidence>
<feature type="transmembrane region" description="Helical" evidence="9">
    <location>
        <begin position="504"/>
        <end position="526"/>
    </location>
</feature>
<dbReference type="SUPFAM" id="SSF103473">
    <property type="entry name" value="MFS general substrate transporter"/>
    <property type="match status" value="1"/>
</dbReference>
<dbReference type="AlphaFoldDB" id="A0A2C6KEP5"/>
<feature type="transmembrane region" description="Helical" evidence="9">
    <location>
        <begin position="222"/>
        <end position="241"/>
    </location>
</feature>
<comment type="caution">
    <text evidence="10">The sequence shown here is derived from an EMBL/GenBank/DDBJ whole genome shotgun (WGS) entry which is preliminary data.</text>
</comment>
<dbReference type="VEuPathDB" id="ToxoDB:CSUI_011384"/>
<keyword evidence="11" id="KW-1185">Reference proteome</keyword>
<dbReference type="RefSeq" id="XP_067916541.1">
    <property type="nucleotide sequence ID" value="XM_068071483.1"/>
</dbReference>
<accession>A0A2C6KEP5</accession>
<dbReference type="InterPro" id="IPR036259">
    <property type="entry name" value="MFS_trans_sf"/>
</dbReference>
<feature type="transmembrane region" description="Helical" evidence="9">
    <location>
        <begin position="253"/>
        <end position="273"/>
    </location>
</feature>
<gene>
    <name evidence="10" type="ORF">CSUI_011384</name>
</gene>
<keyword evidence="3" id="KW-0813">Transport</keyword>
<evidence type="ECO:0000256" key="2">
    <source>
        <dbReference type="ARBA" id="ARBA00006595"/>
    </source>
</evidence>
<protein>
    <submittedName>
        <fullName evidence="10">Major facilitator family protein</fullName>
    </submittedName>
</protein>
<feature type="transmembrane region" description="Helical" evidence="9">
    <location>
        <begin position="167"/>
        <end position="190"/>
    </location>
</feature>
<dbReference type="OrthoDB" id="330047at2759"/>
<feature type="transmembrane region" description="Helical" evidence="9">
    <location>
        <begin position="568"/>
        <end position="592"/>
    </location>
</feature>
<evidence type="ECO:0000256" key="3">
    <source>
        <dbReference type="ARBA" id="ARBA00022448"/>
    </source>
</evidence>